<dbReference type="GO" id="GO:0005634">
    <property type="term" value="C:nucleus"/>
    <property type="evidence" value="ECO:0007669"/>
    <property type="project" value="UniProtKB-SubCell"/>
</dbReference>
<organism evidence="6 7">
    <name type="scientific">Carex littledalei</name>
    <dbReference type="NCBI Taxonomy" id="544730"/>
    <lineage>
        <taxon>Eukaryota</taxon>
        <taxon>Viridiplantae</taxon>
        <taxon>Streptophyta</taxon>
        <taxon>Embryophyta</taxon>
        <taxon>Tracheophyta</taxon>
        <taxon>Spermatophyta</taxon>
        <taxon>Magnoliopsida</taxon>
        <taxon>Liliopsida</taxon>
        <taxon>Poales</taxon>
        <taxon>Cyperaceae</taxon>
        <taxon>Cyperoideae</taxon>
        <taxon>Cariceae</taxon>
        <taxon>Carex</taxon>
        <taxon>Carex subgen. Euthyceras</taxon>
    </lineage>
</organism>
<dbReference type="PROSITE" id="PS51017">
    <property type="entry name" value="CCT"/>
    <property type="match status" value="1"/>
</dbReference>
<dbReference type="PANTHER" id="PTHR31319:SF114">
    <property type="entry name" value="OS12G0262400 PROTEIN"/>
    <property type="match status" value="1"/>
</dbReference>
<dbReference type="InterPro" id="IPR010402">
    <property type="entry name" value="CCT_domain"/>
</dbReference>
<dbReference type="InterPro" id="IPR045281">
    <property type="entry name" value="CONSTANS-like"/>
</dbReference>
<dbReference type="GO" id="GO:0003700">
    <property type="term" value="F:DNA-binding transcription factor activity"/>
    <property type="evidence" value="ECO:0007669"/>
    <property type="project" value="TreeGrafter"/>
</dbReference>
<sequence length="140" mass="15973">MQAHEAEVAAAVEAAAAGGQVSRYSPEERKERIERYRSKRNLRNFQKKITYECRKTLADSRPRVRGRFAKNAETESETDTAESSNGSYYSQGNNGNADAWWHMEPDLITQDQFQAQSQSVDAYYDEDLWAHLVSDFSANI</sequence>
<comment type="caution">
    <text evidence="6">The sequence shown here is derived from an EMBL/GenBank/DDBJ whole genome shotgun (WGS) entry which is preliminary data.</text>
</comment>
<feature type="domain" description="CCT" evidence="5">
    <location>
        <begin position="29"/>
        <end position="71"/>
    </location>
</feature>
<dbReference type="EMBL" id="SWLB01000009">
    <property type="protein sequence ID" value="KAF3334634.1"/>
    <property type="molecule type" value="Genomic_DNA"/>
</dbReference>
<accession>A0A833VVA4</accession>
<dbReference type="PANTHER" id="PTHR31319">
    <property type="entry name" value="ZINC FINGER PROTEIN CONSTANS-LIKE 4"/>
    <property type="match status" value="1"/>
</dbReference>
<evidence type="ECO:0000256" key="4">
    <source>
        <dbReference type="SAM" id="MobiDB-lite"/>
    </source>
</evidence>
<proteinExistence type="predicted"/>
<evidence type="ECO:0000259" key="5">
    <source>
        <dbReference type="PROSITE" id="PS51017"/>
    </source>
</evidence>
<dbReference type="Pfam" id="PF06203">
    <property type="entry name" value="CCT"/>
    <property type="match status" value="1"/>
</dbReference>
<feature type="compositionally biased region" description="Low complexity" evidence="4">
    <location>
        <begin position="81"/>
        <end position="95"/>
    </location>
</feature>
<reference evidence="6" key="1">
    <citation type="submission" date="2020-01" db="EMBL/GenBank/DDBJ databases">
        <title>Genome sequence of Kobresia littledalei, the first chromosome-level genome in the family Cyperaceae.</title>
        <authorList>
            <person name="Qu G."/>
        </authorList>
    </citation>
    <scope>NUCLEOTIDE SEQUENCE</scope>
    <source>
        <strain evidence="6">C.B.Clarke</strain>
        <tissue evidence="6">Leaf</tissue>
    </source>
</reference>
<evidence type="ECO:0000313" key="6">
    <source>
        <dbReference type="EMBL" id="KAF3334634.1"/>
    </source>
</evidence>
<keyword evidence="7" id="KW-1185">Reference proteome</keyword>
<feature type="region of interest" description="Disordered" evidence="4">
    <location>
        <begin position="62"/>
        <end position="95"/>
    </location>
</feature>
<gene>
    <name evidence="6" type="ORF">FCM35_KLT21238</name>
</gene>
<evidence type="ECO:0000313" key="7">
    <source>
        <dbReference type="Proteomes" id="UP000623129"/>
    </source>
</evidence>
<dbReference type="GO" id="GO:0009909">
    <property type="term" value="P:regulation of flower development"/>
    <property type="evidence" value="ECO:0007669"/>
    <property type="project" value="InterPro"/>
</dbReference>
<evidence type="ECO:0000256" key="3">
    <source>
        <dbReference type="PROSITE-ProRule" id="PRU00357"/>
    </source>
</evidence>
<keyword evidence="2 3" id="KW-0539">Nucleus</keyword>
<evidence type="ECO:0000256" key="1">
    <source>
        <dbReference type="ARBA" id="ARBA00004123"/>
    </source>
</evidence>
<dbReference type="Proteomes" id="UP000623129">
    <property type="component" value="Unassembled WGS sequence"/>
</dbReference>
<name>A0A833VVA4_9POAL</name>
<evidence type="ECO:0000256" key="2">
    <source>
        <dbReference type="ARBA" id="ARBA00023242"/>
    </source>
</evidence>
<dbReference type="OrthoDB" id="153872at2759"/>
<comment type="subcellular location">
    <subcellularLocation>
        <location evidence="1 3">Nucleus</location>
    </subcellularLocation>
</comment>
<dbReference type="AlphaFoldDB" id="A0A833VVA4"/>
<protein>
    <submittedName>
        <fullName evidence="6">Two-component response regulator-like APRR1</fullName>
    </submittedName>
</protein>